<sequence>MDTTRCNRVFAPCNCEMEDVSQTSTLGFLQLKSSLPTDHAVYSPRARLEQFLYSPRQCVPSSHNHFSSQRQQCHPCPASLRNQSAPTQAQPATVCSESVMASADAADAGDAVRGAELFKEHCSHCHTVEPKGAHRFGPNLGGLFGRQCGSAPGYKYSKANKAKKVTWGEETLFDYLTDPKAYIPGTKKPVPGVRDPKDRVDIVAYLKVATESK</sequence>
<keyword evidence="6 13" id="KW-0679">Respiratory chain</keyword>
<keyword evidence="7 11" id="KW-0479">Metal-binding</keyword>
<dbReference type="GO" id="GO:0005758">
    <property type="term" value="C:mitochondrial intermembrane space"/>
    <property type="evidence" value="ECO:0007669"/>
    <property type="project" value="UniProtKB-SubCell"/>
</dbReference>
<evidence type="ECO:0000256" key="10">
    <source>
        <dbReference type="ARBA" id="ARBA00023128"/>
    </source>
</evidence>
<evidence type="ECO:0000256" key="2">
    <source>
        <dbReference type="ARBA" id="ARBA00004569"/>
    </source>
</evidence>
<reference evidence="15" key="1">
    <citation type="submission" date="2020-12" db="EMBL/GenBank/DDBJ databases">
        <authorList>
            <person name="Iha C."/>
        </authorList>
    </citation>
    <scope>NUCLEOTIDE SEQUENCE</scope>
</reference>
<dbReference type="FunFam" id="1.10.760.10:FF:000001">
    <property type="entry name" value="Cytochrome c iso-1"/>
    <property type="match status" value="1"/>
</dbReference>
<evidence type="ECO:0000256" key="6">
    <source>
        <dbReference type="ARBA" id="ARBA00022660"/>
    </source>
</evidence>
<dbReference type="GO" id="GO:0010336">
    <property type="term" value="P:gibberellic acid homeostasis"/>
    <property type="evidence" value="ECO:0007669"/>
    <property type="project" value="UniProtKB-ARBA"/>
</dbReference>
<dbReference type="InterPro" id="IPR002327">
    <property type="entry name" value="Cyt_c_1A/1B"/>
</dbReference>
<evidence type="ECO:0000313" key="15">
    <source>
        <dbReference type="EMBL" id="CAD7703399.1"/>
    </source>
</evidence>
<feature type="domain" description="Cytochrome c" evidence="14">
    <location>
        <begin position="109"/>
        <end position="210"/>
    </location>
</feature>
<keyword evidence="10 13" id="KW-0496">Mitochondrion</keyword>
<gene>
    <name evidence="15" type="ORF">OSTQU699_LOCUS8756</name>
</gene>
<dbReference type="PROSITE" id="PS51007">
    <property type="entry name" value="CYTC"/>
    <property type="match status" value="1"/>
</dbReference>
<dbReference type="Proteomes" id="UP000708148">
    <property type="component" value="Unassembled WGS sequence"/>
</dbReference>
<dbReference type="EMBL" id="CAJHUC010002208">
    <property type="protein sequence ID" value="CAD7703399.1"/>
    <property type="molecule type" value="Genomic_DNA"/>
</dbReference>
<accession>A0A8S1J899</accession>
<evidence type="ECO:0000256" key="13">
    <source>
        <dbReference type="RuleBase" id="RU004427"/>
    </source>
</evidence>
<dbReference type="GO" id="GO:0020037">
    <property type="term" value="F:heme binding"/>
    <property type="evidence" value="ECO:0007669"/>
    <property type="project" value="InterPro"/>
</dbReference>
<comment type="PTM">
    <text evidence="13">Binds 1 heme group per subunit.</text>
</comment>
<evidence type="ECO:0000313" key="16">
    <source>
        <dbReference type="Proteomes" id="UP000708148"/>
    </source>
</evidence>
<dbReference type="AlphaFoldDB" id="A0A8S1J899"/>
<keyword evidence="9 11" id="KW-0408">Iron</keyword>
<comment type="caution">
    <text evidence="15">The sequence shown here is derived from an EMBL/GenBank/DDBJ whole genome shotgun (WGS) entry which is preliminary data.</text>
</comment>
<dbReference type="InterPro" id="IPR036909">
    <property type="entry name" value="Cyt_c-like_dom_sf"/>
</dbReference>
<evidence type="ECO:0000256" key="5">
    <source>
        <dbReference type="ARBA" id="ARBA00022617"/>
    </source>
</evidence>
<dbReference type="PRINTS" id="PR00604">
    <property type="entry name" value="CYTCHRMECIAB"/>
</dbReference>
<comment type="similarity">
    <text evidence="3 12">Belongs to the cytochrome c family.</text>
</comment>
<evidence type="ECO:0000259" key="14">
    <source>
        <dbReference type="PROSITE" id="PS51007"/>
    </source>
</evidence>
<dbReference type="GO" id="GO:0046872">
    <property type="term" value="F:metal ion binding"/>
    <property type="evidence" value="ECO:0007669"/>
    <property type="project" value="UniProtKB-KW"/>
</dbReference>
<evidence type="ECO:0000256" key="3">
    <source>
        <dbReference type="ARBA" id="ARBA00006488"/>
    </source>
</evidence>
<comment type="subcellular location">
    <subcellularLocation>
        <location evidence="2">Mitochondrion intermembrane space</location>
    </subcellularLocation>
</comment>
<keyword evidence="4 13" id="KW-0813">Transport</keyword>
<organism evidence="15 16">
    <name type="scientific">Ostreobium quekettii</name>
    <dbReference type="NCBI Taxonomy" id="121088"/>
    <lineage>
        <taxon>Eukaryota</taxon>
        <taxon>Viridiplantae</taxon>
        <taxon>Chlorophyta</taxon>
        <taxon>core chlorophytes</taxon>
        <taxon>Ulvophyceae</taxon>
        <taxon>TCBD clade</taxon>
        <taxon>Bryopsidales</taxon>
        <taxon>Ostreobineae</taxon>
        <taxon>Ostreobiaceae</taxon>
        <taxon>Ostreobium</taxon>
    </lineage>
</organism>
<name>A0A8S1J899_9CHLO</name>
<protein>
    <recommendedName>
        <fullName evidence="14">Cytochrome c domain-containing protein</fullName>
    </recommendedName>
</protein>
<keyword evidence="5 11" id="KW-0349">Heme</keyword>
<dbReference type="GO" id="GO:0009055">
    <property type="term" value="F:electron transfer activity"/>
    <property type="evidence" value="ECO:0007669"/>
    <property type="project" value="InterPro"/>
</dbReference>
<keyword evidence="16" id="KW-1185">Reference proteome</keyword>
<evidence type="ECO:0000256" key="8">
    <source>
        <dbReference type="ARBA" id="ARBA00022982"/>
    </source>
</evidence>
<dbReference type="InterPro" id="IPR009056">
    <property type="entry name" value="Cyt_c-like_dom"/>
</dbReference>
<evidence type="ECO:0000256" key="4">
    <source>
        <dbReference type="ARBA" id="ARBA00022448"/>
    </source>
</evidence>
<dbReference type="PANTHER" id="PTHR11961">
    <property type="entry name" value="CYTOCHROME C"/>
    <property type="match status" value="1"/>
</dbReference>
<keyword evidence="8 13" id="KW-0249">Electron transport</keyword>
<proteinExistence type="inferred from homology"/>
<evidence type="ECO:0000256" key="12">
    <source>
        <dbReference type="RuleBase" id="RU004426"/>
    </source>
</evidence>
<evidence type="ECO:0000256" key="9">
    <source>
        <dbReference type="ARBA" id="ARBA00023004"/>
    </source>
</evidence>
<dbReference type="Gene3D" id="1.10.760.10">
    <property type="entry name" value="Cytochrome c-like domain"/>
    <property type="match status" value="1"/>
</dbReference>
<evidence type="ECO:0000256" key="11">
    <source>
        <dbReference type="PROSITE-ProRule" id="PRU00433"/>
    </source>
</evidence>
<evidence type="ECO:0000256" key="1">
    <source>
        <dbReference type="ARBA" id="ARBA00002555"/>
    </source>
</evidence>
<dbReference type="OrthoDB" id="449280at2759"/>
<dbReference type="SUPFAM" id="SSF46626">
    <property type="entry name" value="Cytochrome c"/>
    <property type="match status" value="1"/>
</dbReference>
<comment type="function">
    <text evidence="1 13">Electron carrier protein. The oxidized form of the cytochrome c heme group can accept an electron from the heme group of the cytochrome c1 subunit of cytochrome reductase. Cytochrome c then transfers this electron to the cytochrome oxidase complex, the final protein carrier in the mitochondrial electron-transport chain.</text>
</comment>
<evidence type="ECO:0000256" key="7">
    <source>
        <dbReference type="ARBA" id="ARBA00022723"/>
    </source>
</evidence>
<dbReference type="Pfam" id="PF00034">
    <property type="entry name" value="Cytochrom_C"/>
    <property type="match status" value="1"/>
</dbReference>